<comment type="caution">
    <text evidence="2">The sequence shown here is derived from an EMBL/GenBank/DDBJ whole genome shotgun (WGS) entry which is preliminary data.</text>
</comment>
<dbReference type="InterPro" id="IPR006578">
    <property type="entry name" value="MADF-dom"/>
</dbReference>
<dbReference type="InterPro" id="IPR039353">
    <property type="entry name" value="TF_Adf1"/>
</dbReference>
<sequence>MLKRVKLENMSARADVISEKEKFALIEVIRSFAPIWNPEDARYKDLHVRRSCWAGVAEELCLQFGKQYNIVDLQKTYRNLRDTCVRKRRDIQKLHTRRSGVAVDEYQNTVTWPFYKAMWYLESTLDIGRRYSNVEPVLVEDAEEELVFDDVPYQDDVVIESNDVLLEETPSQGVVSGTESYRYATMPRSQRAEIEKGRERKSAADDFKELLNSVGEQDTFDTIDKYDSTSTRLIFIYLRRYSNSKGTTFTSRSEIREYPNIAAVLVFSVSV</sequence>
<dbReference type="PANTHER" id="PTHR12243">
    <property type="entry name" value="MADF DOMAIN TRANSCRIPTION FACTOR"/>
    <property type="match status" value="1"/>
</dbReference>
<proteinExistence type="predicted"/>
<reference evidence="3" key="1">
    <citation type="journal article" date="2015" name="Nat. Genet.">
        <title>The genome and transcriptome of the zoonotic hookworm Ancylostoma ceylanicum identify infection-specific gene families.</title>
        <authorList>
            <person name="Schwarz E.M."/>
            <person name="Hu Y."/>
            <person name="Antoshechkin I."/>
            <person name="Miller M.M."/>
            <person name="Sternberg P.W."/>
            <person name="Aroian R.V."/>
        </authorList>
    </citation>
    <scope>NUCLEOTIDE SEQUENCE</scope>
    <source>
        <strain evidence="3">HY135</strain>
    </source>
</reference>
<dbReference type="Pfam" id="PF10545">
    <property type="entry name" value="MADF_DNA_bdg"/>
    <property type="match status" value="1"/>
</dbReference>
<dbReference type="GO" id="GO:0005634">
    <property type="term" value="C:nucleus"/>
    <property type="evidence" value="ECO:0007669"/>
    <property type="project" value="TreeGrafter"/>
</dbReference>
<accession>A0A016WVT5</accession>
<feature type="domain" description="MADF" evidence="1">
    <location>
        <begin position="24"/>
        <end position="126"/>
    </location>
</feature>
<evidence type="ECO:0000313" key="2">
    <source>
        <dbReference type="EMBL" id="EYC43113.1"/>
    </source>
</evidence>
<dbReference type="OrthoDB" id="5863841at2759"/>
<gene>
    <name evidence="2" type="primary">Acey_s0503.g2642</name>
    <name evidence="2" type="ORF">Y032_0503g2642</name>
</gene>
<dbReference type="EMBL" id="JARK01000103">
    <property type="protein sequence ID" value="EYC43113.1"/>
    <property type="molecule type" value="Genomic_DNA"/>
</dbReference>
<organism evidence="2 3">
    <name type="scientific">Ancylostoma ceylanicum</name>
    <dbReference type="NCBI Taxonomy" id="53326"/>
    <lineage>
        <taxon>Eukaryota</taxon>
        <taxon>Metazoa</taxon>
        <taxon>Ecdysozoa</taxon>
        <taxon>Nematoda</taxon>
        <taxon>Chromadorea</taxon>
        <taxon>Rhabditida</taxon>
        <taxon>Rhabditina</taxon>
        <taxon>Rhabditomorpha</taxon>
        <taxon>Strongyloidea</taxon>
        <taxon>Ancylostomatidae</taxon>
        <taxon>Ancylostomatinae</taxon>
        <taxon>Ancylostoma</taxon>
    </lineage>
</organism>
<evidence type="ECO:0000259" key="1">
    <source>
        <dbReference type="PROSITE" id="PS51029"/>
    </source>
</evidence>
<dbReference type="PANTHER" id="PTHR12243:SF69">
    <property type="entry name" value="SI:CH73-59F11.3"/>
    <property type="match status" value="1"/>
</dbReference>
<dbReference type="GO" id="GO:0005667">
    <property type="term" value="C:transcription regulator complex"/>
    <property type="evidence" value="ECO:0007669"/>
    <property type="project" value="TreeGrafter"/>
</dbReference>
<evidence type="ECO:0000313" key="3">
    <source>
        <dbReference type="Proteomes" id="UP000024635"/>
    </source>
</evidence>
<dbReference type="GO" id="GO:0006357">
    <property type="term" value="P:regulation of transcription by RNA polymerase II"/>
    <property type="evidence" value="ECO:0007669"/>
    <property type="project" value="TreeGrafter"/>
</dbReference>
<dbReference type="SMART" id="SM00595">
    <property type="entry name" value="MADF"/>
    <property type="match status" value="1"/>
</dbReference>
<protein>
    <recommendedName>
        <fullName evidence="1">MADF domain-containing protein</fullName>
    </recommendedName>
</protein>
<name>A0A016WVT5_9BILA</name>
<dbReference type="Proteomes" id="UP000024635">
    <property type="component" value="Unassembled WGS sequence"/>
</dbReference>
<dbReference type="AlphaFoldDB" id="A0A016WVT5"/>
<dbReference type="PROSITE" id="PS51029">
    <property type="entry name" value="MADF"/>
    <property type="match status" value="1"/>
</dbReference>
<keyword evidence="3" id="KW-1185">Reference proteome</keyword>